<reference evidence="2 3" key="2">
    <citation type="journal article" date="2016" name="Science">
        <title>A bacterium that degrades and assimilates poly(ethylene terephthalate).</title>
        <authorList>
            <person name="Yoshida S."/>
            <person name="Hiraga K."/>
            <person name="Takehana T."/>
            <person name="Taniguchi I."/>
            <person name="Yamaji H."/>
            <person name="Maeda Y."/>
            <person name="Toyohara K."/>
            <person name="Miyamoto K."/>
            <person name="Kimura Y."/>
            <person name="Oda K."/>
        </authorList>
    </citation>
    <scope>NUCLEOTIDE SEQUENCE [LARGE SCALE GENOMIC DNA]</scope>
    <source>
        <strain evidence="3">NBRC 110686 / TISTR 2288 / 201-F6</strain>
    </source>
</reference>
<gene>
    <name evidence="2" type="ORF">ISF6_0121</name>
</gene>
<dbReference type="OrthoDB" id="9153329at2"/>
<comment type="caution">
    <text evidence="2">The sequence shown here is derived from an EMBL/GenBank/DDBJ whole genome shotgun (WGS) entry which is preliminary data.</text>
</comment>
<feature type="compositionally biased region" description="Pro residues" evidence="1">
    <location>
        <begin position="45"/>
        <end position="68"/>
    </location>
</feature>
<dbReference type="EMBL" id="BBYR01000001">
    <property type="protein sequence ID" value="GAP33675.1"/>
    <property type="molecule type" value="Genomic_DNA"/>
</dbReference>
<accession>A0A0K8NUR6</accession>
<proteinExistence type="predicted"/>
<evidence type="ECO:0000313" key="2">
    <source>
        <dbReference type="EMBL" id="GAP33675.1"/>
    </source>
</evidence>
<keyword evidence="3" id="KW-1185">Reference proteome</keyword>
<protein>
    <submittedName>
        <fullName evidence="2">Ferric siderophore transport system, periplasmic binding protein TonB</fullName>
    </submittedName>
</protein>
<dbReference type="Proteomes" id="UP000037660">
    <property type="component" value="Unassembled WGS sequence"/>
</dbReference>
<evidence type="ECO:0000313" key="3">
    <source>
        <dbReference type="Proteomes" id="UP000037660"/>
    </source>
</evidence>
<dbReference type="RefSeq" id="WP_054017839.1">
    <property type="nucleotide sequence ID" value="NZ_BBYR01000001.1"/>
</dbReference>
<sequence>MVGITVVILFHVLLVYALVTGLAKKVVQVVVAPIETKVIEEVKKPPPPPEVVVPPPPKLEAPPPPFIPPPEVQITAPPPPQPTITATTPTPPPAPVVIAPAPPVQAPPAPVAPPAPPAPAPKPAGPIAAGVACSKMQVPEMPAVNTDVQGSLFVIATVKGGRVTDVQIERNTLRGVADRRAMRSFISSVETAMKEGYVCAGDNVQIRQEFAFDIKN</sequence>
<organism evidence="2 3">
    <name type="scientific">Piscinibacter sakaiensis</name>
    <name type="common">Ideonella sakaiensis</name>
    <dbReference type="NCBI Taxonomy" id="1547922"/>
    <lineage>
        <taxon>Bacteria</taxon>
        <taxon>Pseudomonadati</taxon>
        <taxon>Pseudomonadota</taxon>
        <taxon>Betaproteobacteria</taxon>
        <taxon>Burkholderiales</taxon>
        <taxon>Sphaerotilaceae</taxon>
        <taxon>Piscinibacter</taxon>
    </lineage>
</organism>
<name>A0A0K8NUR6_PISS1</name>
<reference evidence="3" key="1">
    <citation type="submission" date="2015-07" db="EMBL/GenBank/DDBJ databases">
        <title>Discovery of a poly(ethylene terephthalate assimilation.</title>
        <authorList>
            <person name="Yoshida S."/>
            <person name="Hiraga K."/>
            <person name="Takehana T."/>
            <person name="Taniguchi I."/>
            <person name="Yamaji H."/>
            <person name="Maeda Y."/>
            <person name="Toyohara K."/>
            <person name="Miyamoto K."/>
            <person name="Kimura Y."/>
            <person name="Oda K."/>
        </authorList>
    </citation>
    <scope>NUCLEOTIDE SEQUENCE [LARGE SCALE GENOMIC DNA]</scope>
    <source>
        <strain evidence="3">NBRC 110686 / TISTR 2288 / 201-F6</strain>
    </source>
</reference>
<dbReference type="AlphaFoldDB" id="A0A0K8NUR6"/>
<feature type="region of interest" description="Disordered" evidence="1">
    <location>
        <begin position="43"/>
        <end position="68"/>
    </location>
</feature>
<evidence type="ECO:0000256" key="1">
    <source>
        <dbReference type="SAM" id="MobiDB-lite"/>
    </source>
</evidence>
<dbReference type="PRINTS" id="PR01217">
    <property type="entry name" value="PRICHEXTENSN"/>
</dbReference>
<dbReference type="STRING" id="1547922.ISF6_0121"/>